<keyword evidence="3" id="KW-1185">Reference proteome</keyword>
<dbReference type="Gene3D" id="2.60.120.10">
    <property type="entry name" value="Jelly Rolls"/>
    <property type="match status" value="1"/>
</dbReference>
<proteinExistence type="predicted"/>
<dbReference type="InterPro" id="IPR052044">
    <property type="entry name" value="PKS_Associated_Protein"/>
</dbReference>
<dbReference type="InterPro" id="IPR011051">
    <property type="entry name" value="RmlC_Cupin_sf"/>
</dbReference>
<dbReference type="PANTHER" id="PTHR36114:SF1">
    <property type="entry name" value="16.7 KDA PROTEIN IN WHIE LOCUS"/>
    <property type="match status" value="1"/>
</dbReference>
<reference evidence="2" key="1">
    <citation type="submission" date="2022-08" db="EMBL/GenBank/DDBJ databases">
        <title>The complete genome sequence of the thermophilic bacterium Laceyella sacchari FBKL4.010 reveals the basis for tetramethylpyrazine biosynthesis in Moutai-flavor Daqu.</title>
        <authorList>
            <person name="Li D."/>
            <person name="Huang W."/>
            <person name="Wang C."/>
            <person name="Qiu S."/>
        </authorList>
    </citation>
    <scope>NUCLEOTIDE SEQUENCE</scope>
    <source>
        <strain evidence="2">FBKL4.014</strain>
    </source>
</reference>
<evidence type="ECO:0000313" key="2">
    <source>
        <dbReference type="EMBL" id="UWE03315.1"/>
    </source>
</evidence>
<dbReference type="Proteomes" id="UP001058650">
    <property type="component" value="Chromosome"/>
</dbReference>
<dbReference type="SUPFAM" id="SSF51182">
    <property type="entry name" value="RmlC-like cupins"/>
    <property type="match status" value="1"/>
</dbReference>
<feature type="domain" description="Cupin type-2" evidence="1">
    <location>
        <begin position="40"/>
        <end position="106"/>
    </location>
</feature>
<gene>
    <name evidence="2" type="ORF">NYR52_14550</name>
</gene>
<evidence type="ECO:0000313" key="3">
    <source>
        <dbReference type="Proteomes" id="UP001058650"/>
    </source>
</evidence>
<dbReference type="RefSeq" id="WP_259435913.1">
    <property type="nucleotide sequence ID" value="NZ_CP103866.1"/>
</dbReference>
<protein>
    <submittedName>
        <fullName evidence="2">Cupin domain-containing protein</fullName>
    </submittedName>
</protein>
<dbReference type="InterPro" id="IPR013096">
    <property type="entry name" value="Cupin_2"/>
</dbReference>
<dbReference type="InterPro" id="IPR014710">
    <property type="entry name" value="RmlC-like_jellyroll"/>
</dbReference>
<organism evidence="2 3">
    <name type="scientific">Laceyella sacchari</name>
    <name type="common">Thermoactinomyces thalpophilus</name>
    <dbReference type="NCBI Taxonomy" id="37482"/>
    <lineage>
        <taxon>Bacteria</taxon>
        <taxon>Bacillati</taxon>
        <taxon>Bacillota</taxon>
        <taxon>Bacilli</taxon>
        <taxon>Bacillales</taxon>
        <taxon>Thermoactinomycetaceae</taxon>
        <taxon>Laceyella</taxon>
    </lineage>
</organism>
<accession>A0ABY5U407</accession>
<name>A0ABY5U407_LACSH</name>
<dbReference type="EMBL" id="CP103866">
    <property type="protein sequence ID" value="UWE03315.1"/>
    <property type="molecule type" value="Genomic_DNA"/>
</dbReference>
<dbReference type="Pfam" id="PF07883">
    <property type="entry name" value="Cupin_2"/>
    <property type="match status" value="1"/>
</dbReference>
<sequence length="129" mass="13778">MRKYKVAEMEVKPLVDKGGEVRVMMSPKTVDATQLIMGTATVPVGTTVKKHVHDYGEECFYVLQGKGVLYLEGVESIEFSAGEALIVPKGVPHSIENTGDELIKVVFATAPLAPTAQAGHRNMGGNGHA</sequence>
<dbReference type="PANTHER" id="PTHR36114">
    <property type="entry name" value="16.7 KDA PROTEIN IN WHIE LOCUS"/>
    <property type="match status" value="1"/>
</dbReference>
<evidence type="ECO:0000259" key="1">
    <source>
        <dbReference type="Pfam" id="PF07883"/>
    </source>
</evidence>